<dbReference type="AlphaFoldDB" id="A0A5C1AK73"/>
<keyword evidence="1" id="KW-1133">Transmembrane helix</keyword>
<gene>
    <name evidence="3" type="ORF">PX52LOC_06343</name>
</gene>
<reference evidence="4" key="1">
    <citation type="submission" date="2019-08" db="EMBL/GenBank/DDBJ databases">
        <title>Limnoglobus roseus gen. nov., sp. nov., a novel freshwater planctomycete with a giant genome from the family Gemmataceae.</title>
        <authorList>
            <person name="Kulichevskaya I.S."/>
            <person name="Naumoff D.G."/>
            <person name="Miroshnikov K."/>
            <person name="Ivanova A."/>
            <person name="Philippov D.A."/>
            <person name="Hakobyan A."/>
            <person name="Rijpstra I.C."/>
            <person name="Sinninghe Damste J.S."/>
            <person name="Liesack W."/>
            <person name="Dedysh S.N."/>
        </authorList>
    </citation>
    <scope>NUCLEOTIDE SEQUENCE [LARGE SCALE GENOMIC DNA]</scope>
    <source>
        <strain evidence="4">PX52</strain>
    </source>
</reference>
<name>A0A5C1AK73_9BACT</name>
<protein>
    <submittedName>
        <fullName evidence="3">Uncharacterized protein</fullName>
    </submittedName>
</protein>
<sequence>MRSALIAFLLWPALPMMASVAPVQQPAEYAEKAAKPKPVPNSWWKVARSIPWHMWMGFTLYVAAMIFCIWKRLTTRRAG</sequence>
<dbReference type="KEGG" id="lrs:PX52LOC_06343"/>
<feature type="chain" id="PRO_5022779477" evidence="2">
    <location>
        <begin position="19"/>
        <end position="79"/>
    </location>
</feature>
<feature type="signal peptide" evidence="2">
    <location>
        <begin position="1"/>
        <end position="18"/>
    </location>
</feature>
<proteinExistence type="predicted"/>
<dbReference type="RefSeq" id="WP_149113692.1">
    <property type="nucleotide sequence ID" value="NZ_CP042425.1"/>
</dbReference>
<keyword evidence="1" id="KW-0472">Membrane</keyword>
<dbReference type="EMBL" id="CP042425">
    <property type="protein sequence ID" value="QEL19280.1"/>
    <property type="molecule type" value="Genomic_DNA"/>
</dbReference>
<evidence type="ECO:0000256" key="1">
    <source>
        <dbReference type="SAM" id="Phobius"/>
    </source>
</evidence>
<feature type="transmembrane region" description="Helical" evidence="1">
    <location>
        <begin position="50"/>
        <end position="70"/>
    </location>
</feature>
<accession>A0A5C1AK73</accession>
<keyword evidence="2" id="KW-0732">Signal</keyword>
<keyword evidence="1" id="KW-0812">Transmembrane</keyword>
<evidence type="ECO:0000313" key="3">
    <source>
        <dbReference type="EMBL" id="QEL19280.1"/>
    </source>
</evidence>
<dbReference type="Proteomes" id="UP000324974">
    <property type="component" value="Chromosome"/>
</dbReference>
<evidence type="ECO:0000313" key="4">
    <source>
        <dbReference type="Proteomes" id="UP000324974"/>
    </source>
</evidence>
<evidence type="ECO:0000256" key="2">
    <source>
        <dbReference type="SAM" id="SignalP"/>
    </source>
</evidence>
<keyword evidence="4" id="KW-1185">Reference proteome</keyword>
<organism evidence="3 4">
    <name type="scientific">Limnoglobus roseus</name>
    <dbReference type="NCBI Taxonomy" id="2598579"/>
    <lineage>
        <taxon>Bacteria</taxon>
        <taxon>Pseudomonadati</taxon>
        <taxon>Planctomycetota</taxon>
        <taxon>Planctomycetia</taxon>
        <taxon>Gemmatales</taxon>
        <taxon>Gemmataceae</taxon>
        <taxon>Limnoglobus</taxon>
    </lineage>
</organism>